<evidence type="ECO:0000256" key="1">
    <source>
        <dbReference type="SAM" id="MobiDB-lite"/>
    </source>
</evidence>
<feature type="region of interest" description="Disordered" evidence="1">
    <location>
        <begin position="1"/>
        <end position="45"/>
    </location>
</feature>
<feature type="compositionally biased region" description="Low complexity" evidence="1">
    <location>
        <begin position="12"/>
        <end position="24"/>
    </location>
</feature>
<name>A0A854QLM5_CRYNE</name>
<feature type="compositionally biased region" description="Low complexity" evidence="1">
    <location>
        <begin position="32"/>
        <end position="44"/>
    </location>
</feature>
<reference evidence="2 3" key="1">
    <citation type="submission" date="2017-06" db="EMBL/GenBank/DDBJ databases">
        <title>Global population genomics of the pathogenic fungus Cryptococcus neoformans var. grubii.</title>
        <authorList>
            <person name="Cuomo C."/>
            <person name="Litvintseva A."/>
            <person name="Chen Y."/>
            <person name="Young S."/>
            <person name="Zeng Q."/>
            <person name="Chapman S."/>
            <person name="Gujja S."/>
            <person name="Saif S."/>
            <person name="Birren B."/>
        </authorList>
    </citation>
    <scope>NUCLEOTIDE SEQUENCE [LARGE SCALE GENOMIC DNA]</scope>
    <source>
        <strain evidence="2 3">Tu259-1</strain>
    </source>
</reference>
<feature type="region of interest" description="Disordered" evidence="1">
    <location>
        <begin position="346"/>
        <end position="378"/>
    </location>
</feature>
<evidence type="ECO:0000313" key="2">
    <source>
        <dbReference type="EMBL" id="OXG28975.1"/>
    </source>
</evidence>
<dbReference type="EMBL" id="AMKT01000010">
    <property type="protein sequence ID" value="OXG28975.1"/>
    <property type="molecule type" value="Genomic_DNA"/>
</dbReference>
<dbReference type="OrthoDB" id="2575650at2759"/>
<dbReference type="Proteomes" id="UP000199727">
    <property type="component" value="Unassembled WGS sequence"/>
</dbReference>
<evidence type="ECO:0000313" key="3">
    <source>
        <dbReference type="Proteomes" id="UP000199727"/>
    </source>
</evidence>
<comment type="caution">
    <text evidence="2">The sequence shown here is derived from an EMBL/GenBank/DDBJ whole genome shotgun (WGS) entry which is preliminary data.</text>
</comment>
<dbReference type="AlphaFoldDB" id="A0A854QLM5"/>
<proteinExistence type="predicted"/>
<accession>A0A854QLM5</accession>
<gene>
    <name evidence="2" type="ORF">C361_00629</name>
</gene>
<sequence length="378" mass="42440">MQSPPPTRDPHQPSQPQSSDQSPQPETPATPGPSSSSSNPLYPTILPTSATLLATKLGPTLPYYQSQTQTQTHSHPHHGGHPAAAPNPDPEETRRQEMAYRLRAMPEKCFSWCTQSEMGRPFCRMFCVRKRAVGWTREEQLKRLRPQQRRIGREVEGVGVSASADVFASMSKSEQTVSSSSSSSSSPPPPSIFDWLYSPIETLRSRITPYSIIYIRGTPDGVIGRYMEELEWDDGVYDFKGISRGQVAKSGGRRRDEEPKMEWLEWGDHGALLHLPLASIFSPILALPDNMNRLLSPSLNLLSAYKASFVEGGQARNLTRFVETVRNNGAGEMVGKINTFIEKRVQEGREKREEMMKQRQERMKDVGKEVEGKGEERQ</sequence>
<protein>
    <submittedName>
        <fullName evidence="2">Uncharacterized protein</fullName>
    </submittedName>
</protein>
<organism evidence="2 3">
    <name type="scientific">Cryptococcus neoformans Tu259-1</name>
    <dbReference type="NCBI Taxonomy" id="1230072"/>
    <lineage>
        <taxon>Eukaryota</taxon>
        <taxon>Fungi</taxon>
        <taxon>Dikarya</taxon>
        <taxon>Basidiomycota</taxon>
        <taxon>Agaricomycotina</taxon>
        <taxon>Tremellomycetes</taxon>
        <taxon>Tremellales</taxon>
        <taxon>Cryptococcaceae</taxon>
        <taxon>Cryptococcus</taxon>
        <taxon>Cryptococcus neoformans species complex</taxon>
    </lineage>
</organism>
<feature type="region of interest" description="Disordered" evidence="1">
    <location>
        <begin position="66"/>
        <end position="94"/>
    </location>
</feature>